<sequence>MEVVKDQEVEGFIVVVLTEVVKEEELEVEVAPIIVLGLGLQTLL</sequence>
<gene>
    <name evidence="1" type="ORF">BRAA06T24976Z</name>
</gene>
<name>A0A3P5YFN5_BRACM</name>
<dbReference type="EMBL" id="LR031569">
    <property type="protein sequence ID" value="VDC66436.1"/>
    <property type="molecule type" value="Genomic_DNA"/>
</dbReference>
<reference evidence="1" key="1">
    <citation type="submission" date="2018-11" db="EMBL/GenBank/DDBJ databases">
        <authorList>
            <consortium name="Genoscope - CEA"/>
            <person name="William W."/>
        </authorList>
    </citation>
    <scope>NUCLEOTIDE SEQUENCE</scope>
</reference>
<protein>
    <submittedName>
        <fullName evidence="1">Uncharacterized protein</fullName>
    </submittedName>
</protein>
<dbReference type="AlphaFoldDB" id="A0A3P5YFN5"/>
<proteinExistence type="predicted"/>
<accession>A0A3P5YFN5</accession>
<organism evidence="1">
    <name type="scientific">Brassica campestris</name>
    <name type="common">Field mustard</name>
    <dbReference type="NCBI Taxonomy" id="3711"/>
    <lineage>
        <taxon>Eukaryota</taxon>
        <taxon>Viridiplantae</taxon>
        <taxon>Streptophyta</taxon>
        <taxon>Embryophyta</taxon>
        <taxon>Tracheophyta</taxon>
        <taxon>Spermatophyta</taxon>
        <taxon>Magnoliopsida</taxon>
        <taxon>eudicotyledons</taxon>
        <taxon>Gunneridae</taxon>
        <taxon>Pentapetalae</taxon>
        <taxon>rosids</taxon>
        <taxon>malvids</taxon>
        <taxon>Brassicales</taxon>
        <taxon>Brassicaceae</taxon>
        <taxon>Brassiceae</taxon>
        <taxon>Brassica</taxon>
    </lineage>
</organism>
<evidence type="ECO:0000313" key="1">
    <source>
        <dbReference type="EMBL" id="VDC66436.1"/>
    </source>
</evidence>